<accession>A0A318SN86</accession>
<dbReference type="InterPro" id="IPR003961">
    <property type="entry name" value="FN3_dom"/>
</dbReference>
<name>A0A318SN86_9RHOB</name>
<feature type="chain" id="PRO_5016430990" evidence="1">
    <location>
        <begin position="20"/>
        <end position="1370"/>
    </location>
</feature>
<gene>
    <name evidence="3" type="ORF">DFP88_11118</name>
</gene>
<dbReference type="CDD" id="cd00063">
    <property type="entry name" value="FN3"/>
    <property type="match status" value="1"/>
</dbReference>
<protein>
    <submittedName>
        <fullName evidence="3">Putative tail protein</fullName>
    </submittedName>
</protein>
<comment type="caution">
    <text evidence="3">The sequence shown here is derived from an EMBL/GenBank/DDBJ whole genome shotgun (WGS) entry which is preliminary data.</text>
</comment>
<evidence type="ECO:0000256" key="1">
    <source>
        <dbReference type="SAM" id="SignalP"/>
    </source>
</evidence>
<reference evidence="3 4" key="1">
    <citation type="submission" date="2018-06" db="EMBL/GenBank/DDBJ databases">
        <title>Genomic Encyclopedia of Type Strains, Phase III (KMG-III): the genomes of soil and plant-associated and newly described type strains.</title>
        <authorList>
            <person name="Whitman W."/>
        </authorList>
    </citation>
    <scope>NUCLEOTIDE SEQUENCE [LARGE SCALE GENOMIC DNA]</scope>
    <source>
        <strain evidence="3 4">CECT 9025</strain>
    </source>
</reference>
<keyword evidence="4" id="KW-1185">Reference proteome</keyword>
<dbReference type="Pfam" id="PF13550">
    <property type="entry name" value="Phage-tail_3"/>
    <property type="match status" value="1"/>
</dbReference>
<dbReference type="EMBL" id="QJTE01000011">
    <property type="protein sequence ID" value="PYE80808.1"/>
    <property type="molecule type" value="Genomic_DNA"/>
</dbReference>
<proteinExistence type="predicted"/>
<sequence length="1370" mass="147917">MTFVLILLALLLSPAPAAADPASAIITAFSLTGFAAAAVQVGVGIGMSMLGNALQRKAANSTSAPGIRTQVSTKGGTTPQSFILGTYATRGNLVAPFYATGHADKLDNAYRYAVYDVGDLPVTALRRVWVNGDSFTPGDTLLGDLTSGEGAQPDLDSRPEYAGKNNILTSFDLPELRVWFYRGTQTAASPVLVDRFKTHKERPWTADMIGRNIPYAILAYEVDDDLWAGQPEPLFEIDGIPLYDPRTGTVAFTRNPAVMIWNLLRGIALPGGGTYGLGVPEADLPAEVWHAAMDACDQVVDGAPRYRAGYEVHMATPEDGGETPLDVIAELSTTCAAEVAEVGGSWIIRVGEPGLPVASITDEDILRSKPQDLDPFRGMAETVNAVRATFPDPAQQWNASEAPPRFDLEAEAEDGPRLVGSLDLGACPYPDQVQRLMAMWLKDARRQRRHTITLPPEFGYLVPLDTITWSSARNLYGAKLFEIAEVAHDPQTLCVTLALREVDPADYDPNITLKPAAPPSSEVRRTAPVVLPGLVVDAVTIKDQAGRNRRPGIRIRWSVPQPGIKSVQYRWRVAPDQIIDNGSTDVVGAGQTLIDGLLPDTEYLVQVGAAKRAVAWSGWISVRTAAVFLEERDLATTIREKIDLGAAGAVEAQAQYETLRDDLDDGMEAALAAAAAARQEAESANSQAIVAYNRSEQSVSTAARGDTLLRSQFMQAGTYQVYTDVAGQVTAAANAVYPIGQTLTTRSAGGSYSAIFYDSDSDDWIGPSDLDYIRVEIDFSLVSGNRHGSGVTVIWTTTDGDFAPSISFLSKAQRKGARYFYSAVFKKPKGITGTFIRNRVSVRNGSSAFGEEVLDSGIALHRVSVFTVTDEEVGNGLVNETFTAHLQESYLTKVDTEGALSAIRRDLGTEIDDKVGGLAANISEEYITTQNSELALAGLKREINGTVDGVRNRVSTTETAIADIDGALKAGVMFRAQSGGEVSLLDLMTAHDPNGKSYSVAKLSAGDILLGGTVYSRQMVITDQTNYLAGCDFEEIDAIPFDLAGNDRAFWAADFVHNGTHSLKMLGGARLYPAAHITCSPGNRFRLVFWARLSSNFDGGANTKVRFGDQNGNLIAEVVFGNGPKATWFRREFELIIPAGVSKLQVAFWADGTSGAAWLDEMELRRMTGGELLVAGTLTAELFDVLSMNVAGLAVFGGELKSSNFLSGVRGWRIGAGGNAEFNKLIVRNSMTQGAVSDYLGETHPTVITSTGEGAATIWTSQVYGPTDDGYVYTAQILYESREDYPISPDELVQYRRRRPGADWSNWVDIRRESPSSLWTKAGCVEVIGEPLDGWQFRIVAQHPNNASTSYPGNVFQFRNIRLTISSVRV</sequence>
<keyword evidence="1" id="KW-0732">Signal</keyword>
<dbReference type="OrthoDB" id="7822067at2"/>
<dbReference type="InterPro" id="IPR032876">
    <property type="entry name" value="J_dom"/>
</dbReference>
<dbReference type="RefSeq" id="WP_110815700.1">
    <property type="nucleotide sequence ID" value="NZ_QJTE01000011.1"/>
</dbReference>
<evidence type="ECO:0000313" key="4">
    <source>
        <dbReference type="Proteomes" id="UP000248311"/>
    </source>
</evidence>
<evidence type="ECO:0000259" key="2">
    <source>
        <dbReference type="Pfam" id="PF13550"/>
    </source>
</evidence>
<organism evidence="3 4">
    <name type="scientific">Pseudoroseicyclus aestuarii</name>
    <dbReference type="NCBI Taxonomy" id="1795041"/>
    <lineage>
        <taxon>Bacteria</taxon>
        <taxon>Pseudomonadati</taxon>
        <taxon>Pseudomonadota</taxon>
        <taxon>Alphaproteobacteria</taxon>
        <taxon>Rhodobacterales</taxon>
        <taxon>Paracoccaceae</taxon>
        <taxon>Pseudoroseicyclus</taxon>
    </lineage>
</organism>
<dbReference type="Proteomes" id="UP000248311">
    <property type="component" value="Unassembled WGS sequence"/>
</dbReference>
<feature type="domain" description="Tip attachment protein J" evidence="2">
    <location>
        <begin position="321"/>
        <end position="486"/>
    </location>
</feature>
<evidence type="ECO:0000313" key="3">
    <source>
        <dbReference type="EMBL" id="PYE80808.1"/>
    </source>
</evidence>
<dbReference type="Gene3D" id="2.60.120.260">
    <property type="entry name" value="Galactose-binding domain-like"/>
    <property type="match status" value="1"/>
</dbReference>
<feature type="signal peptide" evidence="1">
    <location>
        <begin position="1"/>
        <end position="19"/>
    </location>
</feature>